<protein>
    <submittedName>
        <fullName evidence="2">Sporulation domain protein</fullName>
    </submittedName>
</protein>
<dbReference type="HOGENOM" id="CLU_1947306_0_0_10"/>
<dbReference type="KEGG" id="sgn:SGRA_1757"/>
<name>H6KZA2_SAPGL</name>
<sequence>MRPFFLLLFSLFFLNLLSGQQAIEKNEEPSIRRLLDLRKELNFEEDREIKAWGIQLMVSRDKYDLLEKQTRFNRKEEKKANWTYKQPYYRLNWGAYYTKLEAYMQLQKVKEDFPGAFVYKNNQAKASEF</sequence>
<feature type="signal peptide" evidence="1">
    <location>
        <begin position="1"/>
        <end position="22"/>
    </location>
</feature>
<dbReference type="EMBL" id="CP002831">
    <property type="protein sequence ID" value="AFC24492.1"/>
    <property type="molecule type" value="Genomic_DNA"/>
</dbReference>
<evidence type="ECO:0000313" key="2">
    <source>
        <dbReference type="EMBL" id="AFC24492.1"/>
    </source>
</evidence>
<reference evidence="2 3" key="1">
    <citation type="journal article" date="2012" name="Stand. Genomic Sci.">
        <title>Complete genome sequencing and analysis of Saprospira grandis str. Lewin, a predatory marine bacterium.</title>
        <authorList>
            <person name="Saw J.H."/>
            <person name="Yuryev A."/>
            <person name="Kanbe M."/>
            <person name="Hou S."/>
            <person name="Young A.G."/>
            <person name="Aizawa S."/>
            <person name="Alam M."/>
        </authorList>
    </citation>
    <scope>NUCLEOTIDE SEQUENCE [LARGE SCALE GENOMIC DNA]</scope>
    <source>
        <strain evidence="2 3">Lewin</strain>
    </source>
</reference>
<keyword evidence="1" id="KW-0732">Signal</keyword>
<keyword evidence="3" id="KW-1185">Reference proteome</keyword>
<evidence type="ECO:0000256" key="1">
    <source>
        <dbReference type="SAM" id="SignalP"/>
    </source>
</evidence>
<dbReference type="Proteomes" id="UP000007519">
    <property type="component" value="Chromosome"/>
</dbReference>
<feature type="chain" id="PRO_5003604647" evidence="1">
    <location>
        <begin position="23"/>
        <end position="129"/>
    </location>
</feature>
<evidence type="ECO:0000313" key="3">
    <source>
        <dbReference type="Proteomes" id="UP000007519"/>
    </source>
</evidence>
<dbReference type="RefSeq" id="WP_015692125.1">
    <property type="nucleotide sequence ID" value="NC_016940.1"/>
</dbReference>
<proteinExistence type="predicted"/>
<dbReference type="OrthoDB" id="2473397at2"/>
<organism evidence="2 3">
    <name type="scientific">Saprospira grandis (strain Lewin)</name>
    <dbReference type="NCBI Taxonomy" id="984262"/>
    <lineage>
        <taxon>Bacteria</taxon>
        <taxon>Pseudomonadati</taxon>
        <taxon>Bacteroidota</taxon>
        <taxon>Saprospiria</taxon>
        <taxon>Saprospirales</taxon>
        <taxon>Saprospiraceae</taxon>
        <taxon>Saprospira</taxon>
    </lineage>
</organism>
<dbReference type="AlphaFoldDB" id="H6KZA2"/>
<accession>H6KZA2</accession>
<gene>
    <name evidence="2" type="ordered locus">SGRA_1757</name>
</gene>